<organism evidence="1 2">
    <name type="scientific">Candidatus Iainarchaeum sp</name>
    <dbReference type="NCBI Taxonomy" id="3101447"/>
    <lineage>
        <taxon>Archaea</taxon>
        <taxon>Candidatus Iainarchaeota</taxon>
        <taxon>Candidatus Iainarchaeia</taxon>
        <taxon>Candidatus Iainarchaeales</taxon>
        <taxon>Candidatus Iainarchaeaceae</taxon>
        <taxon>Candidatus Iainarchaeum</taxon>
    </lineage>
</organism>
<dbReference type="EMBL" id="JAGVWE010000002">
    <property type="protein sequence ID" value="MBS3062418.1"/>
    <property type="molecule type" value="Genomic_DNA"/>
</dbReference>
<protein>
    <recommendedName>
        <fullName evidence="3">Lipoprotein</fullName>
    </recommendedName>
</protein>
<reference evidence="1" key="1">
    <citation type="submission" date="2021-03" db="EMBL/GenBank/DDBJ databases">
        <authorList>
            <person name="Jaffe A."/>
        </authorList>
    </citation>
    <scope>NUCLEOTIDE SEQUENCE</scope>
    <source>
        <strain evidence="1">RIFCSPLOWO2_01_FULL_58_19</strain>
    </source>
</reference>
<proteinExistence type="predicted"/>
<gene>
    <name evidence="1" type="ORF">J4203_00970</name>
</gene>
<dbReference type="Proteomes" id="UP000678237">
    <property type="component" value="Unassembled WGS sequence"/>
</dbReference>
<sequence>MKPVFFPALVFPALALLLLAGCLVPGNDPGKDPAALKAEALALAKEDPLVFKLTRFAGAFNDPTLREVLSPEQDKVLYDLKFEVLTWGENRFKVTIHDSVGGKENEADLWLVVDLKARQVVEYSSDLRPDSPFMTAVSQFLFAPDAFKVKSIVDAVSKFVPIESCEQWGGERDMCYGFLATSRNNPYICDEITGFDGKFTCVAAVTKNQDRCNAVNSENQATCHIFAITLTKHCLDYDPVKHGGEEASLQDRCLGLLPDKATAFGPSLCDLISDSAYKARCLQTVAFNHADNEACDSLEGMNKKACRALALRDPKYCRKTDDSLDEGCLVLLAKKSKDAELCSMLSNADNCYREVGVAKQDQQLCAKISSQNASARRWCYTFTSQWKPSKGIKGYIPFTSLLPSGIGRPTG</sequence>
<comment type="caution">
    <text evidence="1">The sequence shown here is derived from an EMBL/GenBank/DDBJ whole genome shotgun (WGS) entry which is preliminary data.</text>
</comment>
<evidence type="ECO:0008006" key="3">
    <source>
        <dbReference type="Google" id="ProtNLM"/>
    </source>
</evidence>
<dbReference type="PROSITE" id="PS51257">
    <property type="entry name" value="PROKAR_LIPOPROTEIN"/>
    <property type="match status" value="1"/>
</dbReference>
<accession>A0A8T4L545</accession>
<dbReference type="AlphaFoldDB" id="A0A8T4L545"/>
<reference evidence="1" key="2">
    <citation type="submission" date="2021-05" db="EMBL/GenBank/DDBJ databases">
        <title>Protein family content uncovers lineage relationships and bacterial pathway maintenance mechanisms in DPANN archaea.</title>
        <authorList>
            <person name="Castelle C.J."/>
            <person name="Meheust R."/>
            <person name="Jaffe A.L."/>
            <person name="Seitz K."/>
            <person name="Gong X."/>
            <person name="Baker B.J."/>
            <person name="Banfield J.F."/>
        </authorList>
    </citation>
    <scope>NUCLEOTIDE SEQUENCE</scope>
    <source>
        <strain evidence="1">RIFCSPLOWO2_01_FULL_58_19</strain>
    </source>
</reference>
<evidence type="ECO:0000313" key="1">
    <source>
        <dbReference type="EMBL" id="MBS3062418.1"/>
    </source>
</evidence>
<evidence type="ECO:0000313" key="2">
    <source>
        <dbReference type="Proteomes" id="UP000678237"/>
    </source>
</evidence>
<name>A0A8T4L545_9ARCH</name>